<reference evidence="1" key="1">
    <citation type="submission" date="2023-03" db="EMBL/GenBank/DDBJ databases">
        <title>Massive genome expansion in bonnet fungi (Mycena s.s.) driven by repeated elements and novel gene families across ecological guilds.</title>
        <authorList>
            <consortium name="Lawrence Berkeley National Laboratory"/>
            <person name="Harder C.B."/>
            <person name="Miyauchi S."/>
            <person name="Viragh M."/>
            <person name="Kuo A."/>
            <person name="Thoen E."/>
            <person name="Andreopoulos B."/>
            <person name="Lu D."/>
            <person name="Skrede I."/>
            <person name="Drula E."/>
            <person name="Henrissat B."/>
            <person name="Morin E."/>
            <person name="Kohler A."/>
            <person name="Barry K."/>
            <person name="LaButti K."/>
            <person name="Morin E."/>
            <person name="Salamov A."/>
            <person name="Lipzen A."/>
            <person name="Mereny Z."/>
            <person name="Hegedus B."/>
            <person name="Baldrian P."/>
            <person name="Stursova M."/>
            <person name="Weitz H."/>
            <person name="Taylor A."/>
            <person name="Grigoriev I.V."/>
            <person name="Nagy L.G."/>
            <person name="Martin F."/>
            <person name="Kauserud H."/>
        </authorList>
    </citation>
    <scope>NUCLEOTIDE SEQUENCE</scope>
    <source>
        <strain evidence="1">CBHHK067</strain>
    </source>
</reference>
<gene>
    <name evidence="1" type="ORF">B0H17DRAFT_1251599</name>
</gene>
<dbReference type="AlphaFoldDB" id="A0AAD7G4U8"/>
<evidence type="ECO:0000313" key="1">
    <source>
        <dbReference type="EMBL" id="KAJ7667426.1"/>
    </source>
</evidence>
<protein>
    <submittedName>
        <fullName evidence="1">Uncharacterized protein</fullName>
    </submittedName>
</protein>
<keyword evidence="2" id="KW-1185">Reference proteome</keyword>
<organism evidence="1 2">
    <name type="scientific">Mycena rosella</name>
    <name type="common">Pink bonnet</name>
    <name type="synonym">Agaricus rosellus</name>
    <dbReference type="NCBI Taxonomy" id="1033263"/>
    <lineage>
        <taxon>Eukaryota</taxon>
        <taxon>Fungi</taxon>
        <taxon>Dikarya</taxon>
        <taxon>Basidiomycota</taxon>
        <taxon>Agaricomycotina</taxon>
        <taxon>Agaricomycetes</taxon>
        <taxon>Agaricomycetidae</taxon>
        <taxon>Agaricales</taxon>
        <taxon>Marasmiineae</taxon>
        <taxon>Mycenaceae</taxon>
        <taxon>Mycena</taxon>
    </lineage>
</organism>
<name>A0AAD7G4U8_MYCRO</name>
<evidence type="ECO:0000313" key="2">
    <source>
        <dbReference type="Proteomes" id="UP001221757"/>
    </source>
</evidence>
<dbReference type="Proteomes" id="UP001221757">
    <property type="component" value="Unassembled WGS sequence"/>
</dbReference>
<proteinExistence type="predicted"/>
<sequence>METKCLQILGRHEATGRIYPQLWHIGHSNRGQPSAGASRSVYKKMLDFSVRHGIAPIIERFPMAQSRWRREYPNCAMKKMSSDSRLDSSALLSKLMGISGEQRSPISAVESAPGFHRRQLSKRAATIPSRRMRCGYSVEGRAHVVAMDQFTAFPFPVPFPVLFGGRKSVKNSSFLIGPTSPTVMPVCGSTAPRNTTTFSGAWLLRIQLGTHNGGTVFAYSSRATQYAERERHQAIGVDKGNSWRDPLDIPCRTLQQLDAASVMSSREFRALIPATATGNASELDTWKKTYLVERASVVQANLKFFKLMSIVEELKLQAVLRCPTADRLFQTFNRDLSLITHTGMKDHVVDKHKGQDPDAIPGMAECTEKHYPDCPHSKHMFGTQALKDHQLHKHGNPNYPLSK</sequence>
<accession>A0AAD7G4U8</accession>
<dbReference type="EMBL" id="JARKIE010000200">
    <property type="protein sequence ID" value="KAJ7667426.1"/>
    <property type="molecule type" value="Genomic_DNA"/>
</dbReference>
<comment type="caution">
    <text evidence="1">The sequence shown here is derived from an EMBL/GenBank/DDBJ whole genome shotgun (WGS) entry which is preliminary data.</text>
</comment>